<gene>
    <name evidence="3" type="ORF">I2H31_16315</name>
</gene>
<evidence type="ECO:0000259" key="2">
    <source>
        <dbReference type="PROSITE" id="PS51782"/>
    </source>
</evidence>
<dbReference type="CDD" id="cd00118">
    <property type="entry name" value="LysM"/>
    <property type="match status" value="1"/>
</dbReference>
<dbReference type="Gene3D" id="3.10.350.10">
    <property type="entry name" value="LysM domain"/>
    <property type="match status" value="1"/>
</dbReference>
<sequence length="219" mass="24215">MALVKMTLQAFTDGKFQSAAGPKHSVFLNPETISHNSENSYDTPHPPGSPGDTPRFNYASQGKLAFSLVLDGTRPIDGKTLEVSTEIKTLRSLVFLYHGAIHSPYYVQVSWGKLVFNGRATSFNVSYSLFRPDGSPVRAKVDLSFVSFIDAKTLALEADPQSADLTHHHVVQAGDTLPQLCYRIYGSAQYYIQVAERNNLVNFSHLTPGTRLRFPPLRA</sequence>
<dbReference type="PROSITE" id="PS51782">
    <property type="entry name" value="LYSM"/>
    <property type="match status" value="1"/>
</dbReference>
<feature type="region of interest" description="Disordered" evidence="1">
    <location>
        <begin position="27"/>
        <end position="54"/>
    </location>
</feature>
<dbReference type="EMBL" id="JADQDM010000008">
    <property type="protein sequence ID" value="MBF9222670.1"/>
    <property type="molecule type" value="Genomic_DNA"/>
</dbReference>
<feature type="compositionally biased region" description="Polar residues" evidence="1">
    <location>
        <begin position="31"/>
        <end position="42"/>
    </location>
</feature>
<evidence type="ECO:0000256" key="1">
    <source>
        <dbReference type="SAM" id="MobiDB-lite"/>
    </source>
</evidence>
<proteinExistence type="predicted"/>
<dbReference type="Pfam" id="PF19266">
    <property type="entry name" value="CIS_tube"/>
    <property type="match status" value="1"/>
</dbReference>
<dbReference type="InterPro" id="IPR045361">
    <property type="entry name" value="CIS_tube_prot_N"/>
</dbReference>
<dbReference type="RefSeq" id="WP_196294114.1">
    <property type="nucleotide sequence ID" value="NZ_JADQDM010000008.1"/>
</dbReference>
<evidence type="ECO:0000313" key="3">
    <source>
        <dbReference type="EMBL" id="MBF9222670.1"/>
    </source>
</evidence>
<protein>
    <submittedName>
        <fullName evidence="3">LysM peptidoglycan-binding domain-containing protein</fullName>
    </submittedName>
</protein>
<accession>A0ABS0I6R4</accession>
<feature type="domain" description="LysM" evidence="2">
    <location>
        <begin position="167"/>
        <end position="214"/>
    </location>
</feature>
<comment type="caution">
    <text evidence="3">The sequence shown here is derived from an EMBL/GenBank/DDBJ whole genome shotgun (WGS) entry which is preliminary data.</text>
</comment>
<dbReference type="Proteomes" id="UP000618931">
    <property type="component" value="Unassembled WGS sequence"/>
</dbReference>
<keyword evidence="4" id="KW-1185">Reference proteome</keyword>
<dbReference type="InterPro" id="IPR036779">
    <property type="entry name" value="LysM_dom_sf"/>
</dbReference>
<organism evidence="3 4">
    <name type="scientific">Hymenobacter ruricola</name>
    <dbReference type="NCBI Taxonomy" id="2791023"/>
    <lineage>
        <taxon>Bacteria</taxon>
        <taxon>Pseudomonadati</taxon>
        <taxon>Bacteroidota</taxon>
        <taxon>Cytophagia</taxon>
        <taxon>Cytophagales</taxon>
        <taxon>Hymenobacteraceae</taxon>
        <taxon>Hymenobacter</taxon>
    </lineage>
</organism>
<name>A0ABS0I6R4_9BACT</name>
<reference evidence="3 4" key="1">
    <citation type="submission" date="2020-11" db="EMBL/GenBank/DDBJ databases">
        <authorList>
            <person name="Kim M.K."/>
        </authorList>
    </citation>
    <scope>NUCLEOTIDE SEQUENCE [LARGE SCALE GENOMIC DNA]</scope>
    <source>
        <strain evidence="3 4">BT662</strain>
    </source>
</reference>
<dbReference type="InterPro" id="IPR018392">
    <property type="entry name" value="LysM"/>
</dbReference>
<evidence type="ECO:0000313" key="4">
    <source>
        <dbReference type="Proteomes" id="UP000618931"/>
    </source>
</evidence>